<dbReference type="SUPFAM" id="SSF55315">
    <property type="entry name" value="L30e-like"/>
    <property type="match status" value="1"/>
</dbReference>
<dbReference type="PANTHER" id="PTHR47903">
    <property type="entry name" value="OS07G0636400 PROTEIN"/>
    <property type="match status" value="1"/>
</dbReference>
<name>A0A498J9I7_MALDO</name>
<dbReference type="Proteomes" id="UP000290289">
    <property type="component" value="Chromosome 9"/>
</dbReference>
<feature type="domain" description="Ribosomal protein eL8/eL30/eS12/Gadd45" evidence="1">
    <location>
        <begin position="115"/>
        <end position="178"/>
    </location>
</feature>
<dbReference type="InterPro" id="IPR004038">
    <property type="entry name" value="Ribosomal_eL8/eL30/eS12/Gad45"/>
</dbReference>
<proteinExistence type="predicted"/>
<gene>
    <name evidence="2" type="ORF">DVH24_035558</name>
</gene>
<reference evidence="2 3" key="1">
    <citation type="submission" date="2018-10" db="EMBL/GenBank/DDBJ databases">
        <title>A high-quality apple genome assembly.</title>
        <authorList>
            <person name="Hu J."/>
        </authorList>
    </citation>
    <scope>NUCLEOTIDE SEQUENCE [LARGE SCALE GENOMIC DNA]</scope>
    <source>
        <strain evidence="3">cv. HFTH1</strain>
        <tissue evidence="2">Young leaf</tissue>
    </source>
</reference>
<dbReference type="EMBL" id="RDQH01000335">
    <property type="protein sequence ID" value="RXH90794.1"/>
    <property type="molecule type" value="Genomic_DNA"/>
</dbReference>
<evidence type="ECO:0000313" key="3">
    <source>
        <dbReference type="Proteomes" id="UP000290289"/>
    </source>
</evidence>
<dbReference type="STRING" id="3750.A0A498J9I7"/>
<comment type="caution">
    <text evidence="2">The sequence shown here is derived from an EMBL/GenBank/DDBJ whole genome shotgun (WGS) entry which is preliminary data.</text>
</comment>
<accession>A0A498J9I7</accession>
<dbReference type="Gene3D" id="3.30.1330.30">
    <property type="match status" value="1"/>
</dbReference>
<keyword evidence="3" id="KW-1185">Reference proteome</keyword>
<evidence type="ECO:0000313" key="2">
    <source>
        <dbReference type="EMBL" id="RXH90794.1"/>
    </source>
</evidence>
<evidence type="ECO:0000259" key="1">
    <source>
        <dbReference type="Pfam" id="PF01248"/>
    </source>
</evidence>
<protein>
    <recommendedName>
        <fullName evidence="1">Ribosomal protein eL8/eL30/eS12/Gadd45 domain-containing protein</fullName>
    </recommendedName>
</protein>
<organism evidence="2 3">
    <name type="scientific">Malus domestica</name>
    <name type="common">Apple</name>
    <name type="synonym">Pyrus malus</name>
    <dbReference type="NCBI Taxonomy" id="3750"/>
    <lineage>
        <taxon>Eukaryota</taxon>
        <taxon>Viridiplantae</taxon>
        <taxon>Streptophyta</taxon>
        <taxon>Embryophyta</taxon>
        <taxon>Tracheophyta</taxon>
        <taxon>Spermatophyta</taxon>
        <taxon>Magnoliopsida</taxon>
        <taxon>eudicotyledons</taxon>
        <taxon>Gunneridae</taxon>
        <taxon>Pentapetalae</taxon>
        <taxon>rosids</taxon>
        <taxon>fabids</taxon>
        <taxon>Rosales</taxon>
        <taxon>Rosaceae</taxon>
        <taxon>Amygdaloideae</taxon>
        <taxon>Maleae</taxon>
        <taxon>Malus</taxon>
    </lineage>
</organism>
<dbReference type="InterPro" id="IPR029064">
    <property type="entry name" value="Ribosomal_eL30-like_sf"/>
</dbReference>
<dbReference type="PANTHER" id="PTHR47903:SF2">
    <property type="entry name" value="OS07G0636400 PROTEIN"/>
    <property type="match status" value="1"/>
</dbReference>
<dbReference type="AlphaFoldDB" id="A0A498J9I7"/>
<dbReference type="Pfam" id="PF01248">
    <property type="entry name" value="Ribosomal_L7Ae"/>
    <property type="match status" value="1"/>
</dbReference>
<sequence>MPPRNKNSQGHSKSAFLPQDQEYVPPFSFEYLMRFEFQLFSTYRFLYEGERLDRLLQQIQRRIESTRLEDGKSLPEKIWFKKLFAIGVNDVTRVLERMPPTARASSLAGKAACIELQAVVIAYDCNPRWLSKHLPSLALSRKVPIIFLKDNKGASLRLGQLFKLKTAIAIGVKAKGNAINLLFEEILSGNTMQLGVGSECLNSSQMLNTTQGKVQR</sequence>